<reference evidence="4" key="1">
    <citation type="journal article" date="2019" name="Int. J. Syst. Evol. Microbiol.">
        <title>The Global Catalogue of Microorganisms (GCM) 10K type strain sequencing project: providing services to taxonomists for standard genome sequencing and annotation.</title>
        <authorList>
            <consortium name="The Broad Institute Genomics Platform"/>
            <consortium name="The Broad Institute Genome Sequencing Center for Infectious Disease"/>
            <person name="Wu L."/>
            <person name="Ma J."/>
        </authorList>
    </citation>
    <scope>NUCLEOTIDE SEQUENCE [LARGE SCALE GENOMIC DNA]</scope>
    <source>
        <strain evidence="4">CGMCC 1.15399</strain>
    </source>
</reference>
<feature type="transmembrane region" description="Helical" evidence="2">
    <location>
        <begin position="228"/>
        <end position="247"/>
    </location>
</feature>
<protein>
    <recommendedName>
        <fullName evidence="5">Gram-positive cocci surface proteins LPxTG domain-containing protein</fullName>
    </recommendedName>
</protein>
<organism evidence="3 4">
    <name type="scientific">Nonomuraea guangzhouensis</name>
    <dbReference type="NCBI Taxonomy" id="1291555"/>
    <lineage>
        <taxon>Bacteria</taxon>
        <taxon>Bacillati</taxon>
        <taxon>Actinomycetota</taxon>
        <taxon>Actinomycetes</taxon>
        <taxon>Streptosporangiales</taxon>
        <taxon>Streptosporangiaceae</taxon>
        <taxon>Nonomuraea</taxon>
    </lineage>
</organism>
<evidence type="ECO:0000313" key="4">
    <source>
        <dbReference type="Proteomes" id="UP001597097"/>
    </source>
</evidence>
<feature type="compositionally biased region" description="Low complexity" evidence="1">
    <location>
        <begin position="193"/>
        <end position="214"/>
    </location>
</feature>
<dbReference type="EMBL" id="JBHUCM010000010">
    <property type="protein sequence ID" value="MFD1537356.1"/>
    <property type="molecule type" value="Genomic_DNA"/>
</dbReference>
<keyword evidence="2" id="KW-0812">Transmembrane</keyword>
<name>A0ABW4G5Q7_9ACTN</name>
<accession>A0ABW4G5Q7</accession>
<feature type="compositionally biased region" description="Low complexity" evidence="1">
    <location>
        <begin position="153"/>
        <end position="185"/>
    </location>
</feature>
<sequence length="255" mass="25520">MAAIATPVDVPYTCNGTSYPFQMELKTPLGTITPSSTVTVTWDIAQPTATVSHLPATAQITANSTVIAEGTVSPSGSPLPLTPVTVTATATQLTAVPQNSPMPLPTMAIVVKPTATGTVAIKGGNFALKVNSSTWYTCSPGVSGGPSMNLVVSTAPASTPTGTPTTSSTPSTTPTTTPTSSSPKPTKTHTKIVTKTPTATKTTTKSSKTPKAGADTGGGGDMGPDGRMVVLTGSLLILAAGVGGLVLRRRTISKG</sequence>
<proteinExistence type="predicted"/>
<evidence type="ECO:0000313" key="3">
    <source>
        <dbReference type="EMBL" id="MFD1537356.1"/>
    </source>
</evidence>
<gene>
    <name evidence="3" type="ORF">ACFSJ0_09945</name>
</gene>
<keyword evidence="2" id="KW-1133">Transmembrane helix</keyword>
<dbReference type="RefSeq" id="WP_219534813.1">
    <property type="nucleotide sequence ID" value="NZ_JAHKRM010000023.1"/>
</dbReference>
<feature type="region of interest" description="Disordered" evidence="1">
    <location>
        <begin position="153"/>
        <end position="222"/>
    </location>
</feature>
<evidence type="ECO:0000256" key="2">
    <source>
        <dbReference type="SAM" id="Phobius"/>
    </source>
</evidence>
<comment type="caution">
    <text evidence="3">The sequence shown here is derived from an EMBL/GenBank/DDBJ whole genome shotgun (WGS) entry which is preliminary data.</text>
</comment>
<keyword evidence="2" id="KW-0472">Membrane</keyword>
<evidence type="ECO:0008006" key="5">
    <source>
        <dbReference type="Google" id="ProtNLM"/>
    </source>
</evidence>
<keyword evidence="4" id="KW-1185">Reference proteome</keyword>
<dbReference type="Proteomes" id="UP001597097">
    <property type="component" value="Unassembled WGS sequence"/>
</dbReference>
<evidence type="ECO:0000256" key="1">
    <source>
        <dbReference type="SAM" id="MobiDB-lite"/>
    </source>
</evidence>